<accession>A0A4Z2J8I8</accession>
<sequence>MRNAEHGAMLQVRADLQQEGGLRQAEQLQQRAHRDQDGPGAQAGAVQQEQVTGGQAAHHTGGPLSTGSGLLTLERSAAVEESATSVIMPGQKAPKPPVRPWTTAPPNITSSGSRRTTTRSRARLSSTYPASDTAMGSLLQPRSASLASSSVGRMGTSPSMRLKVMKKSDMALWASAELALPQRSLTTICRAVEKRQLPSCSSTRVGSTLRSTAKAPWHKLRVTMGDMRTVWSEMWAHAAPQQPQGTGEHAGRFGHSKLRLCRDRSSDPAAGAQLAP</sequence>
<evidence type="ECO:0000256" key="1">
    <source>
        <dbReference type="SAM" id="MobiDB-lite"/>
    </source>
</evidence>
<feature type="region of interest" description="Disordered" evidence="1">
    <location>
        <begin position="24"/>
        <end position="69"/>
    </location>
</feature>
<name>A0A4Z2J8I8_9TELE</name>
<reference evidence="2 3" key="1">
    <citation type="submission" date="2019-03" db="EMBL/GenBank/DDBJ databases">
        <title>First draft genome of Liparis tanakae, snailfish: a comprehensive survey of snailfish specific genes.</title>
        <authorList>
            <person name="Kim W."/>
            <person name="Song I."/>
            <person name="Jeong J.-H."/>
            <person name="Kim D."/>
            <person name="Kim S."/>
            <person name="Ryu S."/>
            <person name="Song J.Y."/>
            <person name="Lee S.K."/>
        </authorList>
    </citation>
    <scope>NUCLEOTIDE SEQUENCE [LARGE SCALE GENOMIC DNA]</scope>
    <source>
        <tissue evidence="2">Muscle</tissue>
    </source>
</reference>
<proteinExistence type="predicted"/>
<feature type="region of interest" description="Disordered" evidence="1">
    <location>
        <begin position="81"/>
        <end position="135"/>
    </location>
</feature>
<feature type="region of interest" description="Disordered" evidence="1">
    <location>
        <begin position="239"/>
        <end position="276"/>
    </location>
</feature>
<evidence type="ECO:0000313" key="2">
    <source>
        <dbReference type="EMBL" id="TNN86327.1"/>
    </source>
</evidence>
<keyword evidence="3" id="KW-1185">Reference proteome</keyword>
<dbReference type="AlphaFoldDB" id="A0A4Z2J8I8"/>
<dbReference type="Proteomes" id="UP000314294">
    <property type="component" value="Unassembled WGS sequence"/>
</dbReference>
<evidence type="ECO:0000313" key="3">
    <source>
        <dbReference type="Proteomes" id="UP000314294"/>
    </source>
</evidence>
<comment type="caution">
    <text evidence="2">The sequence shown here is derived from an EMBL/GenBank/DDBJ whole genome shotgun (WGS) entry which is preliminary data.</text>
</comment>
<feature type="compositionally biased region" description="Low complexity" evidence="1">
    <location>
        <begin position="38"/>
        <end position="69"/>
    </location>
</feature>
<organism evidence="2 3">
    <name type="scientific">Liparis tanakae</name>
    <name type="common">Tanaka's snailfish</name>
    <dbReference type="NCBI Taxonomy" id="230148"/>
    <lineage>
        <taxon>Eukaryota</taxon>
        <taxon>Metazoa</taxon>
        <taxon>Chordata</taxon>
        <taxon>Craniata</taxon>
        <taxon>Vertebrata</taxon>
        <taxon>Euteleostomi</taxon>
        <taxon>Actinopterygii</taxon>
        <taxon>Neopterygii</taxon>
        <taxon>Teleostei</taxon>
        <taxon>Neoteleostei</taxon>
        <taxon>Acanthomorphata</taxon>
        <taxon>Eupercaria</taxon>
        <taxon>Perciformes</taxon>
        <taxon>Cottioidei</taxon>
        <taxon>Cottales</taxon>
        <taxon>Liparidae</taxon>
        <taxon>Liparis</taxon>
    </lineage>
</organism>
<gene>
    <name evidence="2" type="ORF">EYF80_003412</name>
</gene>
<dbReference type="EMBL" id="SRLO01000016">
    <property type="protein sequence ID" value="TNN86327.1"/>
    <property type="molecule type" value="Genomic_DNA"/>
</dbReference>
<protein>
    <submittedName>
        <fullName evidence="2">Uncharacterized protein</fullName>
    </submittedName>
</protein>